<comment type="cofactor">
    <cofactor evidence="1 6">
        <name>heme</name>
        <dbReference type="ChEBI" id="CHEBI:30413"/>
    </cofactor>
</comment>
<evidence type="ECO:0000256" key="6">
    <source>
        <dbReference type="PIRSR" id="PIRSR602403-1"/>
    </source>
</evidence>
<dbReference type="EMBL" id="ML986662">
    <property type="protein sequence ID" value="KAF2261238.1"/>
    <property type="molecule type" value="Genomic_DNA"/>
</dbReference>
<dbReference type="GO" id="GO:0005506">
    <property type="term" value="F:iron ion binding"/>
    <property type="evidence" value="ECO:0007669"/>
    <property type="project" value="InterPro"/>
</dbReference>
<dbReference type="PRINTS" id="PR00465">
    <property type="entry name" value="EP450IV"/>
</dbReference>
<dbReference type="Gene3D" id="1.10.630.10">
    <property type="entry name" value="Cytochrome P450"/>
    <property type="match status" value="1"/>
</dbReference>
<dbReference type="Pfam" id="PF00067">
    <property type="entry name" value="p450"/>
    <property type="match status" value="2"/>
</dbReference>
<evidence type="ECO:0000313" key="9">
    <source>
        <dbReference type="Proteomes" id="UP000800093"/>
    </source>
</evidence>
<keyword evidence="9" id="KW-1185">Reference proteome</keyword>
<protein>
    <submittedName>
        <fullName evidence="8">Cytochrome P450</fullName>
    </submittedName>
</protein>
<keyword evidence="4 6" id="KW-0479">Metal-binding</keyword>
<dbReference type="Proteomes" id="UP000800093">
    <property type="component" value="Unassembled WGS sequence"/>
</dbReference>
<dbReference type="GO" id="GO:0008395">
    <property type="term" value="F:steroid hydroxylase activity"/>
    <property type="evidence" value="ECO:0007669"/>
    <property type="project" value="TreeGrafter"/>
</dbReference>
<evidence type="ECO:0000256" key="4">
    <source>
        <dbReference type="ARBA" id="ARBA00022723"/>
    </source>
</evidence>
<evidence type="ECO:0000256" key="1">
    <source>
        <dbReference type="ARBA" id="ARBA00001971"/>
    </source>
</evidence>
<name>A0A9P4N163_9PLEO</name>
<keyword evidence="7" id="KW-0472">Membrane</keyword>
<keyword evidence="3 6" id="KW-0349">Heme</keyword>
<evidence type="ECO:0000256" key="5">
    <source>
        <dbReference type="ARBA" id="ARBA00023004"/>
    </source>
</evidence>
<evidence type="ECO:0000256" key="3">
    <source>
        <dbReference type="ARBA" id="ARBA00022617"/>
    </source>
</evidence>
<evidence type="ECO:0000313" key="8">
    <source>
        <dbReference type="EMBL" id="KAF2261238.1"/>
    </source>
</evidence>
<dbReference type="GO" id="GO:0020037">
    <property type="term" value="F:heme binding"/>
    <property type="evidence" value="ECO:0007669"/>
    <property type="project" value="InterPro"/>
</dbReference>
<keyword evidence="7" id="KW-0812">Transmembrane</keyword>
<organism evidence="8 9">
    <name type="scientific">Lojkania enalia</name>
    <dbReference type="NCBI Taxonomy" id="147567"/>
    <lineage>
        <taxon>Eukaryota</taxon>
        <taxon>Fungi</taxon>
        <taxon>Dikarya</taxon>
        <taxon>Ascomycota</taxon>
        <taxon>Pezizomycotina</taxon>
        <taxon>Dothideomycetes</taxon>
        <taxon>Pleosporomycetidae</taxon>
        <taxon>Pleosporales</taxon>
        <taxon>Pleosporales incertae sedis</taxon>
        <taxon>Lojkania</taxon>
    </lineage>
</organism>
<sequence>MRKLLKPIGTFKRSENGIHCFETWDGFDEDAIASLYLGIIWVSNYNFITTVFWIVLEVYRDQRLLNALRSSITDMTGPSIAQDPSRCPLLQSIYAETLRLRTEAYITRRFPHKDVILGDNWRIPRNKICLASTHPSHQDPEVWNTREGKYPLDTFWAERFLLYPDDENSGPLDPSYKARVQPKVSGQHNRPVPQDSYMPSFSLHGLSSSWIPYGGGPRACPGRHIAKKQILSTFISFIQRFDVEILSNEKTWQMDERSYGPGVQLPVGKVAFRMRKRLDKSDEASSAMEAP</sequence>
<accession>A0A9P4N163</accession>
<comment type="similarity">
    <text evidence="2">Belongs to the cytochrome P450 family.</text>
</comment>
<dbReference type="InterPro" id="IPR036396">
    <property type="entry name" value="Cyt_P450_sf"/>
</dbReference>
<comment type="caution">
    <text evidence="8">The sequence shown here is derived from an EMBL/GenBank/DDBJ whole genome shotgun (WGS) entry which is preliminary data.</text>
</comment>
<dbReference type="InterPro" id="IPR002403">
    <property type="entry name" value="Cyt_P450_E_grp-IV"/>
</dbReference>
<proteinExistence type="inferred from homology"/>
<feature type="transmembrane region" description="Helical" evidence="7">
    <location>
        <begin position="31"/>
        <end position="56"/>
    </location>
</feature>
<keyword evidence="7" id="KW-1133">Transmembrane helix</keyword>
<feature type="binding site" description="axial binding residue" evidence="6">
    <location>
        <position position="220"/>
    </location>
    <ligand>
        <name>heme</name>
        <dbReference type="ChEBI" id="CHEBI:30413"/>
    </ligand>
    <ligandPart>
        <name>Fe</name>
        <dbReference type="ChEBI" id="CHEBI:18248"/>
    </ligandPart>
</feature>
<dbReference type="AlphaFoldDB" id="A0A9P4N163"/>
<evidence type="ECO:0000256" key="2">
    <source>
        <dbReference type="ARBA" id="ARBA00010617"/>
    </source>
</evidence>
<dbReference type="SUPFAM" id="SSF48264">
    <property type="entry name" value="Cytochrome P450"/>
    <property type="match status" value="1"/>
</dbReference>
<dbReference type="InterPro" id="IPR050529">
    <property type="entry name" value="CYP450_sterol_14alpha_dmase"/>
</dbReference>
<dbReference type="PANTHER" id="PTHR24304:SF2">
    <property type="entry name" value="24-HYDROXYCHOLESTEROL 7-ALPHA-HYDROXYLASE"/>
    <property type="match status" value="1"/>
</dbReference>
<gene>
    <name evidence="8" type="ORF">CC78DRAFT_619616</name>
</gene>
<dbReference type="OrthoDB" id="3790920at2759"/>
<evidence type="ECO:0000256" key="7">
    <source>
        <dbReference type="SAM" id="Phobius"/>
    </source>
</evidence>
<dbReference type="PANTHER" id="PTHR24304">
    <property type="entry name" value="CYTOCHROME P450 FAMILY 7"/>
    <property type="match status" value="1"/>
</dbReference>
<keyword evidence="5 6" id="KW-0408">Iron</keyword>
<dbReference type="GO" id="GO:0016705">
    <property type="term" value="F:oxidoreductase activity, acting on paired donors, with incorporation or reduction of molecular oxygen"/>
    <property type="evidence" value="ECO:0007669"/>
    <property type="project" value="InterPro"/>
</dbReference>
<reference evidence="9" key="1">
    <citation type="journal article" date="2020" name="Stud. Mycol.">
        <title>101 Dothideomycetes genomes: A test case for predicting lifestyles and emergence of pathogens.</title>
        <authorList>
            <person name="Haridas S."/>
            <person name="Albert R."/>
            <person name="Binder M."/>
            <person name="Bloem J."/>
            <person name="LaButti K."/>
            <person name="Salamov A."/>
            <person name="Andreopoulos B."/>
            <person name="Baker S."/>
            <person name="Barry K."/>
            <person name="Bills G."/>
            <person name="Bluhm B."/>
            <person name="Cannon C."/>
            <person name="Castanera R."/>
            <person name="Culley D."/>
            <person name="Daum C."/>
            <person name="Ezra D."/>
            <person name="Gonzalez J."/>
            <person name="Henrissat B."/>
            <person name="Kuo A."/>
            <person name="Liang C."/>
            <person name="Lipzen A."/>
            <person name="Lutzoni F."/>
            <person name="Magnuson J."/>
            <person name="Mondo S."/>
            <person name="Nolan M."/>
            <person name="Ohm R."/>
            <person name="Pangilinan J."/>
            <person name="Park H.-J."/>
            <person name="Ramirez L."/>
            <person name="Alfaro M."/>
            <person name="Sun H."/>
            <person name="Tritt A."/>
            <person name="Yoshinaga Y."/>
            <person name="Zwiers L.-H."/>
            <person name="Turgeon B."/>
            <person name="Goodwin S."/>
            <person name="Spatafora J."/>
            <person name="Crous P."/>
            <person name="Grigoriev I."/>
        </authorList>
    </citation>
    <scope>NUCLEOTIDE SEQUENCE [LARGE SCALE GENOMIC DNA]</scope>
    <source>
        <strain evidence="9">CBS 304.66</strain>
    </source>
</reference>
<dbReference type="InterPro" id="IPR001128">
    <property type="entry name" value="Cyt_P450"/>
</dbReference>